<feature type="region of interest" description="Disordered" evidence="2">
    <location>
        <begin position="103"/>
        <end position="251"/>
    </location>
</feature>
<dbReference type="EMBL" id="CAJNOH010000231">
    <property type="protein sequence ID" value="CAF0957397.1"/>
    <property type="molecule type" value="Genomic_DNA"/>
</dbReference>
<comment type="caution">
    <text evidence="5">The sequence shown here is derived from an EMBL/GenBank/DDBJ whole genome shotgun (WGS) entry which is preliminary data.</text>
</comment>
<dbReference type="Proteomes" id="UP000663854">
    <property type="component" value="Unassembled WGS sequence"/>
</dbReference>
<evidence type="ECO:0000313" key="6">
    <source>
        <dbReference type="Proteomes" id="UP000663870"/>
    </source>
</evidence>
<name>A0A814JR62_9BILA</name>
<dbReference type="PROSITE" id="PS50102">
    <property type="entry name" value="RRM"/>
    <property type="match status" value="1"/>
</dbReference>
<dbReference type="InterPro" id="IPR012677">
    <property type="entry name" value="Nucleotide-bd_a/b_plait_sf"/>
</dbReference>
<dbReference type="GO" id="GO:0003723">
    <property type="term" value="F:RNA binding"/>
    <property type="evidence" value="ECO:0007669"/>
    <property type="project" value="UniProtKB-UniRule"/>
</dbReference>
<accession>A0A814JR62</accession>
<protein>
    <recommendedName>
        <fullName evidence="3">RRM domain-containing protein</fullName>
    </recommendedName>
</protein>
<evidence type="ECO:0000259" key="3">
    <source>
        <dbReference type="PROSITE" id="PS50102"/>
    </source>
</evidence>
<dbReference type="PANTHER" id="PTHR48038:SF1">
    <property type="entry name" value="RIBONUCLEOPROTEIN RB97D"/>
    <property type="match status" value="1"/>
</dbReference>
<proteinExistence type="predicted"/>
<sequence>MGRDRSRSMSSSSSGRGLQSTNWDGEAGYRVHVSDLAVGVSRKELERAFGKYGSINEVWVATNPPCFAFINYKHRSDAEKAIREVDGKMVGSTRVGVSWARTRRYGGRNGGGRGAPYGSYRSSRGGRRRSRSRSGSDSRHRRRRNSRSRSRDRYRRRSASPHDRKRSSRKSSEKNGNDDERKTNEPKSKTPRSASRSRSHSTPRKESTNDKKKRSPSRSPSTDADNAGSPSAARMDDDNTYDGSPLATTDE</sequence>
<dbReference type="InterPro" id="IPR035979">
    <property type="entry name" value="RBD_domain_sf"/>
</dbReference>
<evidence type="ECO:0000313" key="5">
    <source>
        <dbReference type="EMBL" id="CAF1040925.1"/>
    </source>
</evidence>
<feature type="compositionally biased region" description="Basic residues" evidence="2">
    <location>
        <begin position="139"/>
        <end position="169"/>
    </location>
</feature>
<keyword evidence="6" id="KW-1185">Reference proteome</keyword>
<evidence type="ECO:0000256" key="2">
    <source>
        <dbReference type="SAM" id="MobiDB-lite"/>
    </source>
</evidence>
<dbReference type="AlphaFoldDB" id="A0A814JR62"/>
<feature type="compositionally biased region" description="Basic and acidic residues" evidence="2">
    <location>
        <begin position="170"/>
        <end position="188"/>
    </location>
</feature>
<dbReference type="EMBL" id="CAJNOL010000387">
    <property type="protein sequence ID" value="CAF1040925.1"/>
    <property type="molecule type" value="Genomic_DNA"/>
</dbReference>
<dbReference type="SMART" id="SM00360">
    <property type="entry name" value="RRM"/>
    <property type="match status" value="1"/>
</dbReference>
<feature type="compositionally biased region" description="Low complexity" evidence="2">
    <location>
        <begin position="8"/>
        <end position="17"/>
    </location>
</feature>
<gene>
    <name evidence="5" type="ORF">JXQ802_LOCUS16147</name>
    <name evidence="4" type="ORF">PYM288_LOCUS12444</name>
</gene>
<feature type="region of interest" description="Disordered" evidence="2">
    <location>
        <begin position="1"/>
        <end position="23"/>
    </location>
</feature>
<dbReference type="PANTHER" id="PTHR48038">
    <property type="entry name" value="RIBONUCLEOPROTEIN RB97D"/>
    <property type="match status" value="1"/>
</dbReference>
<dbReference type="InterPro" id="IPR000504">
    <property type="entry name" value="RRM_dom"/>
</dbReference>
<organism evidence="5 6">
    <name type="scientific">Rotaria sordida</name>
    <dbReference type="NCBI Taxonomy" id="392033"/>
    <lineage>
        <taxon>Eukaryota</taxon>
        <taxon>Metazoa</taxon>
        <taxon>Spiralia</taxon>
        <taxon>Gnathifera</taxon>
        <taxon>Rotifera</taxon>
        <taxon>Eurotatoria</taxon>
        <taxon>Bdelloidea</taxon>
        <taxon>Philodinida</taxon>
        <taxon>Philodinidae</taxon>
        <taxon>Rotaria</taxon>
    </lineage>
</organism>
<evidence type="ECO:0000256" key="1">
    <source>
        <dbReference type="PROSITE-ProRule" id="PRU00176"/>
    </source>
</evidence>
<dbReference type="Pfam" id="PF00076">
    <property type="entry name" value="RRM_1"/>
    <property type="match status" value="1"/>
</dbReference>
<dbReference type="SUPFAM" id="SSF54928">
    <property type="entry name" value="RNA-binding domain, RBD"/>
    <property type="match status" value="1"/>
</dbReference>
<keyword evidence="1" id="KW-0694">RNA-binding</keyword>
<feature type="domain" description="RRM" evidence="3">
    <location>
        <begin position="29"/>
        <end position="102"/>
    </location>
</feature>
<reference evidence="5" key="1">
    <citation type="submission" date="2021-02" db="EMBL/GenBank/DDBJ databases">
        <authorList>
            <person name="Nowell W R."/>
        </authorList>
    </citation>
    <scope>NUCLEOTIDE SEQUENCE</scope>
</reference>
<dbReference type="Proteomes" id="UP000663870">
    <property type="component" value="Unassembled WGS sequence"/>
</dbReference>
<evidence type="ECO:0000313" key="4">
    <source>
        <dbReference type="EMBL" id="CAF0957397.1"/>
    </source>
</evidence>
<dbReference type="Gene3D" id="3.30.70.330">
    <property type="match status" value="1"/>
</dbReference>